<evidence type="ECO:0000256" key="1">
    <source>
        <dbReference type="PROSITE-ProRule" id="PRU00176"/>
    </source>
</evidence>
<dbReference type="Pfam" id="PF00076">
    <property type="entry name" value="RRM_1"/>
    <property type="match status" value="1"/>
</dbReference>
<dbReference type="GO" id="GO:0003723">
    <property type="term" value="F:RNA binding"/>
    <property type="evidence" value="ECO:0007669"/>
    <property type="project" value="UniProtKB-UniRule"/>
</dbReference>
<dbReference type="Gene3D" id="3.30.70.330">
    <property type="match status" value="2"/>
</dbReference>
<feature type="domain" description="RRM" evidence="3">
    <location>
        <begin position="448"/>
        <end position="526"/>
    </location>
</feature>
<feature type="compositionally biased region" description="Polar residues" evidence="2">
    <location>
        <begin position="162"/>
        <end position="176"/>
    </location>
</feature>
<dbReference type="PROSITE" id="PS50102">
    <property type="entry name" value="RRM"/>
    <property type="match status" value="1"/>
</dbReference>
<evidence type="ECO:0000256" key="2">
    <source>
        <dbReference type="SAM" id="MobiDB-lite"/>
    </source>
</evidence>
<dbReference type="PANTHER" id="PTHR48036">
    <property type="entry name" value="SPLICING FACTOR (PAD-1), PUTATIVE (AFU_ORTHOLOGUE AFUA_1G15810)-RELATED"/>
    <property type="match status" value="1"/>
</dbReference>
<reference evidence="4" key="1">
    <citation type="submission" date="2022-04" db="EMBL/GenBank/DDBJ databases">
        <authorList>
            <person name="Xu L."/>
            <person name="Lv Z."/>
        </authorList>
    </citation>
    <scope>NUCLEOTIDE SEQUENCE</scope>
    <source>
        <strain evidence="4">LV_2022a</strain>
    </source>
</reference>
<dbReference type="EMBL" id="JALJAT010000005">
    <property type="protein sequence ID" value="KAK4469678.1"/>
    <property type="molecule type" value="Genomic_DNA"/>
</dbReference>
<evidence type="ECO:0000313" key="4">
    <source>
        <dbReference type="EMBL" id="KAK4469678.1"/>
    </source>
</evidence>
<dbReference type="Proteomes" id="UP001292079">
    <property type="component" value="Unassembled WGS sequence"/>
</dbReference>
<feature type="region of interest" description="Disordered" evidence="2">
    <location>
        <begin position="148"/>
        <end position="249"/>
    </location>
</feature>
<reference evidence="4" key="2">
    <citation type="journal article" date="2023" name="Infect Dis Poverty">
        <title>Chromosome-scale genome of the human blood fluke Schistosoma mekongi and its implications for public health.</title>
        <authorList>
            <person name="Zhou M."/>
            <person name="Xu L."/>
            <person name="Xu D."/>
            <person name="Chen W."/>
            <person name="Khan J."/>
            <person name="Hu Y."/>
            <person name="Huang H."/>
            <person name="Wei H."/>
            <person name="Zhang Y."/>
            <person name="Chusongsang P."/>
            <person name="Tanasarnprasert K."/>
            <person name="Hu X."/>
            <person name="Limpanont Y."/>
            <person name="Lv Z."/>
        </authorList>
    </citation>
    <scope>NUCLEOTIDE SEQUENCE</scope>
    <source>
        <strain evidence="4">LV_2022a</strain>
    </source>
</reference>
<proteinExistence type="predicted"/>
<name>A0AAE1Z9J2_SCHME</name>
<evidence type="ECO:0000313" key="5">
    <source>
        <dbReference type="Proteomes" id="UP001292079"/>
    </source>
</evidence>
<dbReference type="SMART" id="SM00360">
    <property type="entry name" value="RRM"/>
    <property type="match status" value="2"/>
</dbReference>
<dbReference type="SUPFAM" id="SSF54928">
    <property type="entry name" value="RNA-binding domain, RBD"/>
    <property type="match status" value="1"/>
</dbReference>
<gene>
    <name evidence="4" type="ORF">MN116_007206</name>
</gene>
<sequence length="622" mass="70341">MGKHKTKETISTTFDDSLIISSTGTSEQSELLKIHRHKRHNDPELTSLSNHKAILLSDKSNQKDDTTIVKELTKDKKRRQKHIFSSGIQDDFSCYKVISEKTEFKTHVKEENVSELPSQLNYASEQNGLSDNAVSRETIAHKIKINDKNVPPKRRKWRQKNHSAPNVNAENASSYQEIRGKCNEMGSNKVDGVDKSERKKRKQEHVSRLQSQDDPFHQSASNIPNEIKLRDSATVSSSSSVPKKCEQNGAQEIKKGKWYHEHEFSDDEDFTSDESADEVDYTQSRSLQRQHRRLSNERLSRTLFVGNLPLNISKKRIETLFNNVLKNGKISSSDCCVESIRFRGVVPVTGGTSKLARKRAAITGEFSGVSKFRMGYVVLTTKVGIPVALSLNGCCLNSDGFVVNSEELVNGMGNDTIESNNNVNNNNMYHIRVDRVTDNKTHCKSSDNCVFLGNLPFDCTEEEVHNILSTLGSITNVRLVRDSQTGAVRGFGYVTFSDSSIIPLAIRSSNLLSIRGRQIRIMEYKLKQSTCLTNHDELKSTKTNKNNAMLNIALKRNAKKEKRKKRRMEQQQTNLLNRDDNTYGGGGKKKLRKDETFSTKNKVKGKKKNRKTLDSRVQANKI</sequence>
<keyword evidence="1" id="KW-0694">RNA-binding</keyword>
<organism evidence="4 5">
    <name type="scientific">Schistosoma mekongi</name>
    <name type="common">Parasitic worm</name>
    <dbReference type="NCBI Taxonomy" id="38744"/>
    <lineage>
        <taxon>Eukaryota</taxon>
        <taxon>Metazoa</taxon>
        <taxon>Spiralia</taxon>
        <taxon>Lophotrochozoa</taxon>
        <taxon>Platyhelminthes</taxon>
        <taxon>Trematoda</taxon>
        <taxon>Digenea</taxon>
        <taxon>Strigeidida</taxon>
        <taxon>Schistosomatoidea</taxon>
        <taxon>Schistosomatidae</taxon>
        <taxon>Schistosoma</taxon>
    </lineage>
</organism>
<feature type="region of interest" description="Disordered" evidence="2">
    <location>
        <begin position="265"/>
        <end position="293"/>
    </location>
</feature>
<feature type="compositionally biased region" description="Polar residues" evidence="2">
    <location>
        <begin position="208"/>
        <end position="224"/>
    </location>
</feature>
<dbReference type="AlphaFoldDB" id="A0AAE1Z9J2"/>
<feature type="compositionally biased region" description="Basic residues" evidence="2">
    <location>
        <begin position="558"/>
        <end position="567"/>
    </location>
</feature>
<dbReference type="GO" id="GO:0005634">
    <property type="term" value="C:nucleus"/>
    <property type="evidence" value="ECO:0007669"/>
    <property type="project" value="InterPro"/>
</dbReference>
<accession>A0AAE1Z9J2</accession>
<dbReference type="InterPro" id="IPR012677">
    <property type="entry name" value="Nucleotide-bd_a/b_plait_sf"/>
</dbReference>
<feature type="compositionally biased region" description="Acidic residues" evidence="2">
    <location>
        <begin position="265"/>
        <end position="280"/>
    </location>
</feature>
<dbReference type="GO" id="GO:0006397">
    <property type="term" value="P:mRNA processing"/>
    <property type="evidence" value="ECO:0007669"/>
    <property type="project" value="InterPro"/>
</dbReference>
<keyword evidence="5" id="KW-1185">Reference proteome</keyword>
<comment type="caution">
    <text evidence="4">The sequence shown here is derived from an EMBL/GenBank/DDBJ whole genome shotgun (WGS) entry which is preliminary data.</text>
</comment>
<dbReference type="InterPro" id="IPR000504">
    <property type="entry name" value="RRM_dom"/>
</dbReference>
<dbReference type="InterPro" id="IPR035979">
    <property type="entry name" value="RBD_domain_sf"/>
</dbReference>
<feature type="region of interest" description="Disordered" evidence="2">
    <location>
        <begin position="558"/>
        <end position="622"/>
    </location>
</feature>
<feature type="compositionally biased region" description="Basic residues" evidence="2">
    <location>
        <begin position="601"/>
        <end position="610"/>
    </location>
</feature>
<dbReference type="InterPro" id="IPR006509">
    <property type="entry name" value="RBM39_SF"/>
</dbReference>
<evidence type="ECO:0000259" key="3">
    <source>
        <dbReference type="PROSITE" id="PS50102"/>
    </source>
</evidence>
<feature type="compositionally biased region" description="Basic residues" evidence="2">
    <location>
        <begin position="151"/>
        <end position="161"/>
    </location>
</feature>
<protein>
    <recommendedName>
        <fullName evidence="3">RRM domain-containing protein</fullName>
    </recommendedName>
</protein>